<dbReference type="InterPro" id="IPR045538">
    <property type="entry name" value="CIS_TMP"/>
</dbReference>
<dbReference type="EMBL" id="CP055156">
    <property type="protein sequence ID" value="QNF34717.1"/>
    <property type="molecule type" value="Genomic_DNA"/>
</dbReference>
<evidence type="ECO:0000313" key="2">
    <source>
        <dbReference type="Proteomes" id="UP000515237"/>
    </source>
</evidence>
<proteinExistence type="predicted"/>
<reference evidence="1 2" key="1">
    <citation type="journal article" date="2018" name="Int. J. Syst. Evol. Microbiol.">
        <title>Adhaeribacter swui sp. nov., isolated from wet mud.</title>
        <authorList>
            <person name="Kim D.U."/>
            <person name="Kim K.W."/>
            <person name="Kang M.S."/>
            <person name="Kim J.Y."/>
            <person name="Jang J.H."/>
            <person name="Kim M.K."/>
        </authorList>
    </citation>
    <scope>NUCLEOTIDE SEQUENCE [LARGE SCALE GENOMIC DNA]</scope>
    <source>
        <strain evidence="1 2">KCTC 52873</strain>
    </source>
</reference>
<accession>A0A7G7GC33</accession>
<sequence length="857" mass="97337">MHAVAINKEVFEFSCTQEQKARIVQQEFVHYLAPQLHALILKIVTERFPQTNLQIDFLEIDLGQIAPLELSQATTLIKFEQEFTQQLINYKNNILLAGKLQPEFESLLIDNSDGSLRNFQQDAYNPGGAAVRLINKLASQKLQFTLQQEWQLVKTFLETGDVPWWIDKSQSLNLDAIINRVAKQQPGKFKDFLKNQPLHTFVWQRLNENCKPTTREKIRELKQEYLLPEKAGFTFSQANTDYAPVFSMFSREQSIRLKTLFRRLYRESEAEQKKNQGYKILELSGLNWVQQAVLFEWLPAAEFKIVQAYFATPTIHRRFPEKRKVQQALQLLSPLQLNFLLFPGLLPTNPSAGNPALLSKQTEPAAFFKNSQSAPQKIRGLKDLPTSFSGKSNRLFGWAGNKNLPDKPAQENPGAKPLNLENTRYTLPQSTKIVGKPALTIPAKKLSLDDHFTSPNLTLTPRFSSLKPAKENVKIVNPELLVPAPGASKIYSTEIPDKATGPIFKKLAFADPQLKAWCHQLAPKELRQLKRLFTRPHTDRRVLIGALMNQPVANISALFQVLANVSGICQILFFETEKPQKPGGTPAFTKRAAANQQVKRMQQIQAQVQEIFQNLHVPEQVVLQDILGNVPDDSWIDKMNLRRILSQLPPESLSFMQALTELPTADLQLLATLNQSPPENIWQQEQTLKYYVDNAGLCLLAPYLPGLFTHLDYLENKKFKNVRAATRAMQVLQYLVTGKRQAPEYSLPLTKVLCGYHSGISPAGKVRLTSKELAEADSLLQAVIQHWKALKNTSPLGLQQTFLQRPGILTENEKHWTLQVEPRGPDLLLTTIPWGFTLIKLPWMSKMLQVEWEGSAY</sequence>
<name>A0A7G7GC33_9BACT</name>
<protein>
    <submittedName>
        <fullName evidence="1">Uncharacterized protein</fullName>
    </submittedName>
</protein>
<dbReference type="Proteomes" id="UP000515237">
    <property type="component" value="Chromosome"/>
</dbReference>
<dbReference type="Pfam" id="PF19268">
    <property type="entry name" value="CIS_TMP"/>
    <property type="match status" value="2"/>
</dbReference>
<dbReference type="AlphaFoldDB" id="A0A7G7GC33"/>
<gene>
    <name evidence="1" type="ORF">HUW51_19015</name>
</gene>
<evidence type="ECO:0000313" key="1">
    <source>
        <dbReference type="EMBL" id="QNF34717.1"/>
    </source>
</evidence>
<dbReference type="RefSeq" id="WP_185271212.1">
    <property type="nucleotide sequence ID" value="NZ_CP055156.1"/>
</dbReference>
<dbReference type="KEGG" id="aswu:HUW51_19015"/>
<organism evidence="1 2">
    <name type="scientific">Adhaeribacter swui</name>
    <dbReference type="NCBI Taxonomy" id="2086471"/>
    <lineage>
        <taxon>Bacteria</taxon>
        <taxon>Pseudomonadati</taxon>
        <taxon>Bacteroidota</taxon>
        <taxon>Cytophagia</taxon>
        <taxon>Cytophagales</taxon>
        <taxon>Hymenobacteraceae</taxon>
        <taxon>Adhaeribacter</taxon>
    </lineage>
</organism>
<keyword evidence="2" id="KW-1185">Reference proteome</keyword>